<gene>
    <name evidence="1" type="ORF">UT63_C0008G0031</name>
</gene>
<evidence type="ECO:0000313" key="2">
    <source>
        <dbReference type="Proteomes" id="UP000034539"/>
    </source>
</evidence>
<accession>A0A0G0T805</accession>
<reference evidence="1 2" key="1">
    <citation type="journal article" date="2015" name="Nature">
        <title>rRNA introns, odd ribosomes, and small enigmatic genomes across a large radiation of phyla.</title>
        <authorList>
            <person name="Brown C.T."/>
            <person name="Hug L.A."/>
            <person name="Thomas B.C."/>
            <person name="Sharon I."/>
            <person name="Castelle C.J."/>
            <person name="Singh A."/>
            <person name="Wilkins M.J."/>
            <person name="Williams K.H."/>
            <person name="Banfield J.F."/>
        </authorList>
    </citation>
    <scope>NUCLEOTIDE SEQUENCE [LARGE SCALE GENOMIC DNA]</scope>
</reference>
<dbReference type="AlphaFoldDB" id="A0A0G0T805"/>
<protein>
    <recommendedName>
        <fullName evidence="3">Cohesin domain-containing protein</fullName>
    </recommendedName>
</protein>
<proteinExistence type="predicted"/>
<evidence type="ECO:0000313" key="1">
    <source>
        <dbReference type="EMBL" id="KKR34032.1"/>
    </source>
</evidence>
<evidence type="ECO:0008006" key="3">
    <source>
        <dbReference type="Google" id="ProtNLM"/>
    </source>
</evidence>
<name>A0A0G0T805_9BACT</name>
<comment type="caution">
    <text evidence="1">The sequence shown here is derived from an EMBL/GenBank/DDBJ whole genome shotgun (WGS) entry which is preliminary data.</text>
</comment>
<dbReference type="Proteomes" id="UP000034539">
    <property type="component" value="Unassembled WGS sequence"/>
</dbReference>
<organism evidence="1 2">
    <name type="scientific">Candidatus Gottesmanbacteria bacterium GW2011_GWC2_39_8</name>
    <dbReference type="NCBI Taxonomy" id="1618450"/>
    <lineage>
        <taxon>Bacteria</taxon>
        <taxon>Candidatus Gottesmaniibacteriota</taxon>
    </lineage>
</organism>
<sequence length="179" mass="18766">MPGKFKRLPLYLGMLFVVFTIPVVGAKLLEQNSISVLKSRADAPEAVFTMSPDRLTIKKGGMGTINLLINAKSSVAGVDVSLDFDPVKVGVLADSLTMSSVFDKPLVPTLDKAGKFSFSSLTLDSKGVTDGVIGAVKVIGISEGEGFIAFNNNSSKAIDAVNLSNILSQSKGTVITVTK</sequence>
<dbReference type="EMBL" id="LBXN01000008">
    <property type="protein sequence ID" value="KKR34032.1"/>
    <property type="molecule type" value="Genomic_DNA"/>
</dbReference>